<dbReference type="STRING" id="1236971.JCM9152_3394"/>
<dbReference type="EMBL" id="BAUU01000025">
    <property type="protein sequence ID" value="GAE31898.1"/>
    <property type="molecule type" value="Genomic_DNA"/>
</dbReference>
<keyword evidence="3" id="KW-1185">Reference proteome</keyword>
<gene>
    <name evidence="2" type="ORF">JCM9152_3394</name>
</gene>
<feature type="transmembrane region" description="Helical" evidence="1">
    <location>
        <begin position="99"/>
        <end position="129"/>
    </location>
</feature>
<organism evidence="2 3">
    <name type="scientific">Halalkalibacter hemicellulosilyticusJCM 9152</name>
    <dbReference type="NCBI Taxonomy" id="1236971"/>
    <lineage>
        <taxon>Bacteria</taxon>
        <taxon>Bacillati</taxon>
        <taxon>Bacillota</taxon>
        <taxon>Bacilli</taxon>
        <taxon>Bacillales</taxon>
        <taxon>Bacillaceae</taxon>
        <taxon>Halalkalibacter</taxon>
    </lineage>
</organism>
<evidence type="ECO:0000313" key="2">
    <source>
        <dbReference type="EMBL" id="GAE31898.1"/>
    </source>
</evidence>
<sequence>MGISFFYMVVIWGMGLLDDIYGEGYPKGLKGHLRYFRKEHRLTTGLLKGMTTVVAAGILVWQWQQLWYEAVIAFWLLVSFPHVMNLFDTRPLRVLKVTMIIAGILLVSLSFDFPLIIMVGMVLFIWLLMEGNKWAMLGDNGSTLVGAMIALAVTHISPLSTQVIMSMTTAFFIWYAERASFSAVIEKVRVLKALDQLGIKKG</sequence>
<comment type="caution">
    <text evidence="2">The sequence shown here is derived from an EMBL/GenBank/DDBJ whole genome shotgun (WGS) entry which is preliminary data.</text>
</comment>
<keyword evidence="1" id="KW-0472">Membrane</keyword>
<keyword evidence="1" id="KW-0812">Transmembrane</keyword>
<protein>
    <submittedName>
        <fullName evidence="2">Uncharacterized protein</fullName>
    </submittedName>
</protein>
<accession>W4QJV2</accession>
<reference evidence="2" key="1">
    <citation type="journal article" date="2014" name="Genome Announc.">
        <title>Draft Genome Sequences of Three Alkaliphilic Bacillus Strains, Bacillus wakoensis JCM 9140T, Bacillus akibai JCM 9157T, and Bacillus hemicellulosilyticus JCM 9152T.</title>
        <authorList>
            <person name="Yuki M."/>
            <person name="Oshima K."/>
            <person name="Suda W."/>
            <person name="Oshida Y."/>
            <person name="Kitamura K."/>
            <person name="Iida T."/>
            <person name="Hattori M."/>
            <person name="Ohkuma M."/>
        </authorList>
    </citation>
    <scope>NUCLEOTIDE SEQUENCE [LARGE SCALE GENOMIC DNA]</scope>
    <source>
        <strain evidence="2">JCM 9152</strain>
    </source>
</reference>
<evidence type="ECO:0000256" key="1">
    <source>
        <dbReference type="SAM" id="Phobius"/>
    </source>
</evidence>
<dbReference type="AlphaFoldDB" id="W4QJV2"/>
<feature type="transmembrane region" description="Helical" evidence="1">
    <location>
        <begin position="149"/>
        <end position="175"/>
    </location>
</feature>
<keyword evidence="1" id="KW-1133">Transmembrane helix</keyword>
<feature type="transmembrane region" description="Helical" evidence="1">
    <location>
        <begin position="42"/>
        <end position="61"/>
    </location>
</feature>
<proteinExistence type="predicted"/>
<feature type="transmembrane region" description="Helical" evidence="1">
    <location>
        <begin position="67"/>
        <end position="87"/>
    </location>
</feature>
<dbReference type="Proteomes" id="UP000018895">
    <property type="component" value="Unassembled WGS sequence"/>
</dbReference>
<name>W4QJV2_9BACI</name>
<evidence type="ECO:0000313" key="3">
    <source>
        <dbReference type="Proteomes" id="UP000018895"/>
    </source>
</evidence>